<gene>
    <name evidence="1" type="ORF">GCM10010365_14960</name>
</gene>
<keyword evidence="2" id="KW-1185">Reference proteome</keyword>
<dbReference type="EMBL" id="BMVW01000002">
    <property type="protein sequence ID" value="GGY97525.1"/>
    <property type="molecule type" value="Genomic_DNA"/>
</dbReference>
<dbReference type="AlphaFoldDB" id="A0A918UEU9"/>
<reference evidence="1" key="1">
    <citation type="journal article" date="2014" name="Int. J. Syst. Evol. Microbiol.">
        <title>Complete genome sequence of Corynebacterium casei LMG S-19264T (=DSM 44701T), isolated from a smear-ripened cheese.</title>
        <authorList>
            <consortium name="US DOE Joint Genome Institute (JGI-PGF)"/>
            <person name="Walter F."/>
            <person name="Albersmeier A."/>
            <person name="Kalinowski J."/>
            <person name="Ruckert C."/>
        </authorList>
    </citation>
    <scope>NUCLEOTIDE SEQUENCE</scope>
    <source>
        <strain evidence="1">JCM 4815</strain>
    </source>
</reference>
<proteinExistence type="predicted"/>
<evidence type="ECO:0000313" key="1">
    <source>
        <dbReference type="EMBL" id="GGY97525.1"/>
    </source>
</evidence>
<dbReference type="RefSeq" id="WP_189856608.1">
    <property type="nucleotide sequence ID" value="NZ_BMVW01000002.1"/>
</dbReference>
<evidence type="ECO:0000313" key="2">
    <source>
        <dbReference type="Proteomes" id="UP000622166"/>
    </source>
</evidence>
<protein>
    <submittedName>
        <fullName evidence="1">Uncharacterized protein</fullName>
    </submittedName>
</protein>
<sequence>MRRTSPRGNAYGTSIGIEAVASGGHGHTENEPRYVRRRYLPAEVARVIAVNMANATFAARSTDSWGARPVGDRVRHHEVAELLPAAQDQAK</sequence>
<name>A0A918UEU9_9ACTN</name>
<organism evidence="1 2">
    <name type="scientific">Streptomyces poonensis</name>
    <dbReference type="NCBI Taxonomy" id="68255"/>
    <lineage>
        <taxon>Bacteria</taxon>
        <taxon>Bacillati</taxon>
        <taxon>Actinomycetota</taxon>
        <taxon>Actinomycetes</taxon>
        <taxon>Kitasatosporales</taxon>
        <taxon>Streptomycetaceae</taxon>
        <taxon>Streptomyces</taxon>
    </lineage>
</organism>
<dbReference type="Proteomes" id="UP000622166">
    <property type="component" value="Unassembled WGS sequence"/>
</dbReference>
<comment type="caution">
    <text evidence="1">The sequence shown here is derived from an EMBL/GenBank/DDBJ whole genome shotgun (WGS) entry which is preliminary data.</text>
</comment>
<accession>A0A918UEU9</accession>
<reference evidence="1" key="2">
    <citation type="submission" date="2020-09" db="EMBL/GenBank/DDBJ databases">
        <authorList>
            <person name="Sun Q."/>
            <person name="Ohkuma M."/>
        </authorList>
    </citation>
    <scope>NUCLEOTIDE SEQUENCE</scope>
    <source>
        <strain evidence="1">JCM 4815</strain>
    </source>
</reference>